<keyword evidence="3" id="KW-0479">Metal-binding</keyword>
<proteinExistence type="predicted"/>
<evidence type="ECO:0000313" key="9">
    <source>
        <dbReference type="EMBL" id="CAA9322634.1"/>
    </source>
</evidence>
<comment type="cofactor">
    <cofactor evidence="1">
        <name>Mn(2+)</name>
        <dbReference type="ChEBI" id="CHEBI:29035"/>
    </cofactor>
</comment>
<feature type="region of interest" description="Disordered" evidence="7">
    <location>
        <begin position="213"/>
        <end position="234"/>
    </location>
</feature>
<keyword evidence="5" id="KW-0460">Magnesium</keyword>
<evidence type="ECO:0000256" key="4">
    <source>
        <dbReference type="ARBA" id="ARBA00022801"/>
    </source>
</evidence>
<evidence type="ECO:0000256" key="6">
    <source>
        <dbReference type="ARBA" id="ARBA00023211"/>
    </source>
</evidence>
<evidence type="ECO:0000259" key="8">
    <source>
        <dbReference type="PROSITE" id="PS51462"/>
    </source>
</evidence>
<organism evidence="9">
    <name type="scientific">uncultured Friedmanniella sp</name>
    <dbReference type="NCBI Taxonomy" id="335381"/>
    <lineage>
        <taxon>Bacteria</taxon>
        <taxon>Bacillati</taxon>
        <taxon>Actinomycetota</taxon>
        <taxon>Actinomycetes</taxon>
        <taxon>Propionibacteriales</taxon>
        <taxon>Nocardioidaceae</taxon>
        <taxon>Friedmanniella</taxon>
        <taxon>environmental samples</taxon>
    </lineage>
</organism>
<dbReference type="EMBL" id="CADCTS010000390">
    <property type="protein sequence ID" value="CAA9322634.1"/>
    <property type="molecule type" value="Genomic_DNA"/>
</dbReference>
<comment type="cofactor">
    <cofactor evidence="2">
        <name>Mg(2+)</name>
        <dbReference type="ChEBI" id="CHEBI:18420"/>
    </cofactor>
</comment>
<sequence>MSAAGGARPGWLQPLAGALATPDRVQSVVALRPGVGGRAAAVLCLLGEGTAGPEVLFVERAATLRTHAGQIAFPGGAADPGDADLVDTALREAEEEVGVRRTGVDVLGLLPPAHVAVSGFDVTAVVGWWRDRTQVAAVDVREVASVPVVPVAELTDPARRASVRHPSGYTGPAFEVAGHLIWGLTAHLLDGVLDLAGWQRPWDRRREVPIPGRYLRDRSDATRPHPEPGGPDAH</sequence>
<protein>
    <submittedName>
        <fullName evidence="9">Uncharacterized Nudix hydrolase NudL</fullName>
    </submittedName>
</protein>
<name>A0A6J4L375_9ACTN</name>
<dbReference type="CDD" id="cd03426">
    <property type="entry name" value="NUDIX_CoAse_Nudt7"/>
    <property type="match status" value="1"/>
</dbReference>
<dbReference type="GO" id="GO:0046872">
    <property type="term" value="F:metal ion binding"/>
    <property type="evidence" value="ECO:0007669"/>
    <property type="project" value="UniProtKB-KW"/>
</dbReference>
<dbReference type="Pfam" id="PF00293">
    <property type="entry name" value="NUDIX"/>
    <property type="match status" value="1"/>
</dbReference>
<dbReference type="Gene3D" id="3.90.79.10">
    <property type="entry name" value="Nucleoside Triphosphate Pyrophosphohydrolase"/>
    <property type="match status" value="1"/>
</dbReference>
<reference evidence="9" key="1">
    <citation type="submission" date="2020-02" db="EMBL/GenBank/DDBJ databases">
        <authorList>
            <person name="Meier V. D."/>
        </authorList>
    </citation>
    <scope>NUCLEOTIDE SEQUENCE</scope>
    <source>
        <strain evidence="9">AVDCRST_MAG48</strain>
    </source>
</reference>
<dbReference type="InterPro" id="IPR000086">
    <property type="entry name" value="NUDIX_hydrolase_dom"/>
</dbReference>
<dbReference type="SUPFAM" id="SSF55811">
    <property type="entry name" value="Nudix"/>
    <property type="match status" value="1"/>
</dbReference>
<keyword evidence="6" id="KW-0464">Manganese</keyword>
<dbReference type="PROSITE" id="PS51462">
    <property type="entry name" value="NUDIX"/>
    <property type="match status" value="1"/>
</dbReference>
<dbReference type="AlphaFoldDB" id="A0A6J4L375"/>
<evidence type="ECO:0000256" key="1">
    <source>
        <dbReference type="ARBA" id="ARBA00001936"/>
    </source>
</evidence>
<feature type="compositionally biased region" description="Basic and acidic residues" evidence="7">
    <location>
        <begin position="213"/>
        <end position="226"/>
    </location>
</feature>
<keyword evidence="4 9" id="KW-0378">Hydrolase</keyword>
<evidence type="ECO:0000256" key="5">
    <source>
        <dbReference type="ARBA" id="ARBA00022842"/>
    </source>
</evidence>
<evidence type="ECO:0000256" key="2">
    <source>
        <dbReference type="ARBA" id="ARBA00001946"/>
    </source>
</evidence>
<evidence type="ECO:0000256" key="3">
    <source>
        <dbReference type="ARBA" id="ARBA00022723"/>
    </source>
</evidence>
<dbReference type="PANTHER" id="PTHR12992:SF11">
    <property type="entry name" value="MITOCHONDRIAL COENZYME A DIPHOSPHATASE NUDT8"/>
    <property type="match status" value="1"/>
</dbReference>
<gene>
    <name evidence="9" type="ORF">AVDCRST_MAG48-2727</name>
</gene>
<feature type="domain" description="Nudix hydrolase" evidence="8">
    <location>
        <begin position="37"/>
        <end position="175"/>
    </location>
</feature>
<dbReference type="GO" id="GO:0010945">
    <property type="term" value="F:coenzyme A diphosphatase activity"/>
    <property type="evidence" value="ECO:0007669"/>
    <property type="project" value="InterPro"/>
</dbReference>
<accession>A0A6J4L375</accession>
<dbReference type="PANTHER" id="PTHR12992">
    <property type="entry name" value="NUDIX HYDROLASE"/>
    <property type="match status" value="1"/>
</dbReference>
<dbReference type="InterPro" id="IPR015797">
    <property type="entry name" value="NUDIX_hydrolase-like_dom_sf"/>
</dbReference>
<evidence type="ECO:0000256" key="7">
    <source>
        <dbReference type="SAM" id="MobiDB-lite"/>
    </source>
</evidence>
<dbReference type="InterPro" id="IPR045121">
    <property type="entry name" value="CoAse"/>
</dbReference>